<dbReference type="EMBL" id="KK915273">
    <property type="protein sequence ID" value="KDP23107.1"/>
    <property type="molecule type" value="Genomic_DNA"/>
</dbReference>
<proteinExistence type="predicted"/>
<feature type="region of interest" description="Disordered" evidence="1">
    <location>
        <begin position="139"/>
        <end position="166"/>
    </location>
</feature>
<sequence>MPSLYGFEANINVSSLSRGRAWGFAWRYAHNTSDVLVFWQLLNSLTWDQYPWGQVAEYLDFIHVAMGYQQRWLLLPGLFYDMYYLEERLEQDITAGWRGSATTNHLAAFMPGAYVIFMRTQLLVHIPSPSEFDPFAEAEELDRGQGDAPAQRPQRSKRVRSDSDSEALDTTVVVGKLEHGPVPLSLSFWSARGSLNKAC</sequence>
<evidence type="ECO:0000256" key="1">
    <source>
        <dbReference type="SAM" id="MobiDB-lite"/>
    </source>
</evidence>
<reference evidence="2 3" key="1">
    <citation type="journal article" date="2014" name="PLoS ONE">
        <title>Global Analysis of Gene Expression Profiles in Physic Nut (Jatropha curcas L.) Seedlings Exposed to Salt Stress.</title>
        <authorList>
            <person name="Zhang L."/>
            <person name="Zhang C."/>
            <person name="Wu P."/>
            <person name="Chen Y."/>
            <person name="Li M."/>
            <person name="Jiang H."/>
            <person name="Wu G."/>
        </authorList>
    </citation>
    <scope>NUCLEOTIDE SEQUENCE [LARGE SCALE GENOMIC DNA]</scope>
    <source>
        <strain evidence="3">cv. GZQX0401</strain>
        <tissue evidence="2">Young leaves</tissue>
    </source>
</reference>
<evidence type="ECO:0000313" key="3">
    <source>
        <dbReference type="Proteomes" id="UP000027138"/>
    </source>
</evidence>
<keyword evidence="3" id="KW-1185">Reference proteome</keyword>
<accession>A0A067JGW6</accession>
<evidence type="ECO:0000313" key="2">
    <source>
        <dbReference type="EMBL" id="KDP23107.1"/>
    </source>
</evidence>
<dbReference type="AlphaFoldDB" id="A0A067JGW6"/>
<organism evidence="2 3">
    <name type="scientific">Jatropha curcas</name>
    <name type="common">Barbados nut</name>
    <dbReference type="NCBI Taxonomy" id="180498"/>
    <lineage>
        <taxon>Eukaryota</taxon>
        <taxon>Viridiplantae</taxon>
        <taxon>Streptophyta</taxon>
        <taxon>Embryophyta</taxon>
        <taxon>Tracheophyta</taxon>
        <taxon>Spermatophyta</taxon>
        <taxon>Magnoliopsida</taxon>
        <taxon>eudicotyledons</taxon>
        <taxon>Gunneridae</taxon>
        <taxon>Pentapetalae</taxon>
        <taxon>rosids</taxon>
        <taxon>fabids</taxon>
        <taxon>Malpighiales</taxon>
        <taxon>Euphorbiaceae</taxon>
        <taxon>Crotonoideae</taxon>
        <taxon>Jatropheae</taxon>
        <taxon>Jatropha</taxon>
    </lineage>
</organism>
<dbReference type="Proteomes" id="UP000027138">
    <property type="component" value="Unassembled WGS sequence"/>
</dbReference>
<protein>
    <submittedName>
        <fullName evidence="2">Uncharacterized protein</fullName>
    </submittedName>
</protein>
<name>A0A067JGW6_JATCU</name>
<gene>
    <name evidence="2" type="ORF">JCGZ_01179</name>
</gene>